<evidence type="ECO:0000313" key="2">
    <source>
        <dbReference type="Proteomes" id="UP001056937"/>
    </source>
</evidence>
<accession>A0ABY4X765</accession>
<reference evidence="1" key="1">
    <citation type="journal article" date="2022" name="Toxins">
        <title>Genomic Analysis of Sphingopyxis sp. USTB-05 for Biodegrading Cyanobacterial Hepatotoxins.</title>
        <authorList>
            <person name="Liu C."/>
            <person name="Xu Q."/>
            <person name="Zhao Z."/>
            <person name="Zhang H."/>
            <person name="Liu X."/>
            <person name="Yin C."/>
            <person name="Liu Y."/>
            <person name="Yan H."/>
        </authorList>
    </citation>
    <scope>NUCLEOTIDE SEQUENCE</scope>
    <source>
        <strain evidence="1">NBD5</strain>
    </source>
</reference>
<name>A0ABY4X765_9SPHN</name>
<sequence>MTKPRAPLSFAQAVALIAGRVGYARLAHLVGRSERAVRYWSESECRTTPSLGQAKAMDLAWRAAGGAGFPMLESYARQLHSESLAARACAAGLAEDLAAVARETADAIATGIAVTRPGAGAGAIRHAIAEAEEASGATTRLLGRLKSFLSGTSAGRAERGSNL</sequence>
<protein>
    <submittedName>
        <fullName evidence="1">Uncharacterized protein</fullName>
    </submittedName>
</protein>
<evidence type="ECO:0000313" key="1">
    <source>
        <dbReference type="EMBL" id="USI72694.1"/>
    </source>
</evidence>
<dbReference type="Proteomes" id="UP001056937">
    <property type="component" value="Chromosome 1"/>
</dbReference>
<keyword evidence="2" id="KW-1185">Reference proteome</keyword>
<dbReference type="RefSeq" id="WP_252166500.1">
    <property type="nucleotide sequence ID" value="NZ_CP084930.1"/>
</dbReference>
<dbReference type="EMBL" id="CP084930">
    <property type="protein sequence ID" value="USI72694.1"/>
    <property type="molecule type" value="Genomic_DNA"/>
</dbReference>
<gene>
    <name evidence="1" type="ORF">LHA26_15665</name>
</gene>
<proteinExistence type="predicted"/>
<organism evidence="1 2">
    <name type="scientific">Sphingomonas morindae</name>
    <dbReference type="NCBI Taxonomy" id="1541170"/>
    <lineage>
        <taxon>Bacteria</taxon>
        <taxon>Pseudomonadati</taxon>
        <taxon>Pseudomonadota</taxon>
        <taxon>Alphaproteobacteria</taxon>
        <taxon>Sphingomonadales</taxon>
        <taxon>Sphingomonadaceae</taxon>
        <taxon>Sphingomonas</taxon>
    </lineage>
</organism>